<gene>
    <name evidence="1" type="ORF">PEVE_00029468</name>
</gene>
<protein>
    <submittedName>
        <fullName evidence="1">Uncharacterized protein</fullName>
    </submittedName>
</protein>
<reference evidence="1 2" key="1">
    <citation type="submission" date="2022-05" db="EMBL/GenBank/DDBJ databases">
        <authorList>
            <consortium name="Genoscope - CEA"/>
            <person name="William W."/>
        </authorList>
    </citation>
    <scope>NUCLEOTIDE SEQUENCE [LARGE SCALE GENOMIC DNA]</scope>
</reference>
<sequence length="112" mass="12764">MNNGEDGLQGQGITDIMVTYCKSWAMDCEESCNTWFKTDNKESEFSVTPVLNTGFPERIPNKKDDYARLPRLLCALVKFNLATTDQSKQICHPYDPIDLCTKSLCPFPLQFM</sequence>
<dbReference type="EMBL" id="CALNXI010004114">
    <property type="protein sequence ID" value="CAH3195119.1"/>
    <property type="molecule type" value="Genomic_DNA"/>
</dbReference>
<dbReference type="Proteomes" id="UP001159427">
    <property type="component" value="Unassembled WGS sequence"/>
</dbReference>
<evidence type="ECO:0000313" key="2">
    <source>
        <dbReference type="Proteomes" id="UP001159427"/>
    </source>
</evidence>
<proteinExistence type="predicted"/>
<accession>A0ABN8SZ58</accession>
<organism evidence="1 2">
    <name type="scientific">Porites evermanni</name>
    <dbReference type="NCBI Taxonomy" id="104178"/>
    <lineage>
        <taxon>Eukaryota</taxon>
        <taxon>Metazoa</taxon>
        <taxon>Cnidaria</taxon>
        <taxon>Anthozoa</taxon>
        <taxon>Hexacorallia</taxon>
        <taxon>Scleractinia</taxon>
        <taxon>Fungiina</taxon>
        <taxon>Poritidae</taxon>
        <taxon>Porites</taxon>
    </lineage>
</organism>
<comment type="caution">
    <text evidence="1">The sequence shown here is derived from an EMBL/GenBank/DDBJ whole genome shotgun (WGS) entry which is preliminary data.</text>
</comment>
<keyword evidence="2" id="KW-1185">Reference proteome</keyword>
<name>A0ABN8SZ58_9CNID</name>
<evidence type="ECO:0000313" key="1">
    <source>
        <dbReference type="EMBL" id="CAH3195119.1"/>
    </source>
</evidence>